<sequence length="66" mass="7399">MGKKIQCIGRYTLEGHLLGKGSFARVELAHHSVTGCKSFKILNKSMLGGDKEKQKKERRGKEKARV</sequence>
<feature type="region of interest" description="Disordered" evidence="1">
    <location>
        <begin position="47"/>
        <end position="66"/>
    </location>
</feature>
<reference evidence="2" key="1">
    <citation type="journal article" date="2023" name="G3 (Bethesda)">
        <title>A reference genome for the long-term kleptoplast-retaining sea slug Elysia crispata morphotype clarki.</title>
        <authorList>
            <person name="Eastman K.E."/>
            <person name="Pendleton A.L."/>
            <person name="Shaikh M.A."/>
            <person name="Suttiyut T."/>
            <person name="Ogas R."/>
            <person name="Tomko P."/>
            <person name="Gavelis G."/>
            <person name="Widhalm J.R."/>
            <person name="Wisecaver J.H."/>
        </authorList>
    </citation>
    <scope>NUCLEOTIDE SEQUENCE</scope>
    <source>
        <strain evidence="2">ECLA1</strain>
    </source>
</reference>
<keyword evidence="3" id="KW-1185">Reference proteome</keyword>
<evidence type="ECO:0000313" key="3">
    <source>
        <dbReference type="Proteomes" id="UP001283361"/>
    </source>
</evidence>
<organism evidence="2 3">
    <name type="scientific">Elysia crispata</name>
    <name type="common">lettuce slug</name>
    <dbReference type="NCBI Taxonomy" id="231223"/>
    <lineage>
        <taxon>Eukaryota</taxon>
        <taxon>Metazoa</taxon>
        <taxon>Spiralia</taxon>
        <taxon>Lophotrochozoa</taxon>
        <taxon>Mollusca</taxon>
        <taxon>Gastropoda</taxon>
        <taxon>Heterobranchia</taxon>
        <taxon>Euthyneura</taxon>
        <taxon>Panpulmonata</taxon>
        <taxon>Sacoglossa</taxon>
        <taxon>Placobranchoidea</taxon>
        <taxon>Plakobranchidae</taxon>
        <taxon>Elysia</taxon>
    </lineage>
</organism>
<dbReference type="Proteomes" id="UP001283361">
    <property type="component" value="Unassembled WGS sequence"/>
</dbReference>
<dbReference type="EMBL" id="JAWDGP010005730">
    <property type="protein sequence ID" value="KAK3752939.1"/>
    <property type="molecule type" value="Genomic_DNA"/>
</dbReference>
<evidence type="ECO:0008006" key="4">
    <source>
        <dbReference type="Google" id="ProtNLM"/>
    </source>
</evidence>
<protein>
    <recommendedName>
        <fullName evidence="4">Protein kinase domain-containing protein</fullName>
    </recommendedName>
</protein>
<name>A0AAE0YP75_9GAST</name>
<accession>A0AAE0YP75</accession>
<feature type="compositionally biased region" description="Basic and acidic residues" evidence="1">
    <location>
        <begin position="49"/>
        <end position="66"/>
    </location>
</feature>
<proteinExistence type="predicted"/>
<comment type="caution">
    <text evidence="2">The sequence shown here is derived from an EMBL/GenBank/DDBJ whole genome shotgun (WGS) entry which is preliminary data.</text>
</comment>
<evidence type="ECO:0000313" key="2">
    <source>
        <dbReference type="EMBL" id="KAK3752939.1"/>
    </source>
</evidence>
<dbReference type="AlphaFoldDB" id="A0AAE0YP75"/>
<dbReference type="Gene3D" id="3.30.200.20">
    <property type="entry name" value="Phosphorylase Kinase, domain 1"/>
    <property type="match status" value="1"/>
</dbReference>
<gene>
    <name evidence="2" type="ORF">RRG08_021183</name>
</gene>
<evidence type="ECO:0000256" key="1">
    <source>
        <dbReference type="SAM" id="MobiDB-lite"/>
    </source>
</evidence>